<evidence type="ECO:0000313" key="6">
    <source>
        <dbReference type="Proteomes" id="UP001050691"/>
    </source>
</evidence>
<dbReference type="EMBL" id="BPWL01000005">
    <property type="protein sequence ID" value="GJJ10853.1"/>
    <property type="molecule type" value="Genomic_DNA"/>
</dbReference>
<keyword evidence="6" id="KW-1185">Reference proteome</keyword>
<dbReference type="Gene3D" id="3.40.50.720">
    <property type="entry name" value="NAD(P)-binding Rossmann-like Domain"/>
    <property type="match status" value="1"/>
</dbReference>
<keyword evidence="3" id="KW-0862">Zinc</keyword>
<feature type="domain" description="Alcohol dehydrogenase-like C-terminal" evidence="4">
    <location>
        <begin position="203"/>
        <end position="275"/>
    </location>
</feature>
<comment type="caution">
    <text evidence="5">The sequence shown here is derived from an EMBL/GenBank/DDBJ whole genome shotgun (WGS) entry which is preliminary data.</text>
</comment>
<keyword evidence="2" id="KW-0479">Metal-binding</keyword>
<gene>
    <name evidence="5" type="ORF">Clacol_005081</name>
</gene>
<evidence type="ECO:0000256" key="1">
    <source>
        <dbReference type="ARBA" id="ARBA00001947"/>
    </source>
</evidence>
<dbReference type="GO" id="GO:0046872">
    <property type="term" value="F:metal ion binding"/>
    <property type="evidence" value="ECO:0007669"/>
    <property type="project" value="UniProtKB-KW"/>
</dbReference>
<dbReference type="InterPro" id="IPR036291">
    <property type="entry name" value="NAD(P)-bd_dom_sf"/>
</dbReference>
<organism evidence="5 6">
    <name type="scientific">Clathrus columnatus</name>
    <dbReference type="NCBI Taxonomy" id="1419009"/>
    <lineage>
        <taxon>Eukaryota</taxon>
        <taxon>Fungi</taxon>
        <taxon>Dikarya</taxon>
        <taxon>Basidiomycota</taxon>
        <taxon>Agaricomycotina</taxon>
        <taxon>Agaricomycetes</taxon>
        <taxon>Phallomycetidae</taxon>
        <taxon>Phallales</taxon>
        <taxon>Clathraceae</taxon>
        <taxon>Clathrus</taxon>
    </lineage>
</organism>
<dbReference type="Proteomes" id="UP001050691">
    <property type="component" value="Unassembled WGS sequence"/>
</dbReference>
<accession>A0AAV5ACI8</accession>
<proteinExistence type="predicted"/>
<dbReference type="Pfam" id="PF00107">
    <property type="entry name" value="ADH_zinc_N"/>
    <property type="match status" value="1"/>
</dbReference>
<dbReference type="PANTHER" id="PTHR42813:SF1">
    <property type="entry name" value="DEHYDROGENASE, PUTATIVE (AFU_ORTHOLOGUE AFUA_5G03930)-RELATED"/>
    <property type="match status" value="1"/>
</dbReference>
<dbReference type="SUPFAM" id="SSF51735">
    <property type="entry name" value="NAD(P)-binding Rossmann-fold domains"/>
    <property type="match status" value="1"/>
</dbReference>
<comment type="cofactor">
    <cofactor evidence="1">
        <name>Zn(2+)</name>
        <dbReference type="ChEBI" id="CHEBI:29105"/>
    </cofactor>
</comment>
<evidence type="ECO:0000256" key="2">
    <source>
        <dbReference type="ARBA" id="ARBA00022723"/>
    </source>
</evidence>
<reference evidence="5" key="1">
    <citation type="submission" date="2021-10" db="EMBL/GenBank/DDBJ databases">
        <title>De novo Genome Assembly of Clathrus columnatus (Basidiomycota, Fungi) Using Illumina and Nanopore Sequence Data.</title>
        <authorList>
            <person name="Ogiso-Tanaka E."/>
            <person name="Itagaki H."/>
            <person name="Hosoya T."/>
            <person name="Hosaka K."/>
        </authorList>
    </citation>
    <scope>NUCLEOTIDE SEQUENCE</scope>
    <source>
        <strain evidence="5">MO-923</strain>
    </source>
</reference>
<dbReference type="PANTHER" id="PTHR42813">
    <property type="entry name" value="ZINC-TYPE ALCOHOL DEHYDROGENASE-LIKE"/>
    <property type="match status" value="1"/>
</dbReference>
<dbReference type="SUPFAM" id="SSF50129">
    <property type="entry name" value="GroES-like"/>
    <property type="match status" value="1"/>
</dbReference>
<protein>
    <recommendedName>
        <fullName evidence="4">Alcohol dehydrogenase-like C-terminal domain-containing protein</fullName>
    </recommendedName>
</protein>
<dbReference type="InterPro" id="IPR011032">
    <property type="entry name" value="GroES-like_sf"/>
</dbReference>
<name>A0AAV5ACI8_9AGAM</name>
<evidence type="ECO:0000259" key="4">
    <source>
        <dbReference type="Pfam" id="PF00107"/>
    </source>
</evidence>
<evidence type="ECO:0000313" key="5">
    <source>
        <dbReference type="EMBL" id="GJJ10853.1"/>
    </source>
</evidence>
<dbReference type="AlphaFoldDB" id="A0AAV5ACI8"/>
<evidence type="ECO:0000256" key="3">
    <source>
        <dbReference type="ARBA" id="ARBA00022833"/>
    </source>
</evidence>
<sequence>MCEKPTTVSSTPNYRPDGSKMKALVWYGIEDVRMDYVPISDITDDDDVIVKVTGTTICGSDLHLYDNALSRRSPSLVVNVIIASKSFSPSAIIPTSHRKTLYFLPGLSKISHYETFICSLQMYMFGQKDSGIFGYSHFTGGYSGGQTEFVRVPKAEVNLLLIAGDIPDEKVLYLSDILPTSYHCVVDTGVKEGDVVGIWGLGPIGMCAARWAQIKGASRVIGIDKYPARLDMARNKLGIEVVDFSTDADVVKRIYELVPRGLDVALNCSTPRESKSLIHKVQKLLKLETDVPENVNEMMMAVKKGGRCGLIGDNVGFANGFNIGALMEKGIRLIGNGQAPVAKYWHKLLNDYILPAWDSLVTHRVPLEDTT</sequence>
<dbReference type="InterPro" id="IPR013149">
    <property type="entry name" value="ADH-like_C"/>
</dbReference>
<dbReference type="Gene3D" id="3.90.180.10">
    <property type="entry name" value="Medium-chain alcohol dehydrogenases, catalytic domain"/>
    <property type="match status" value="2"/>
</dbReference>